<keyword evidence="5 8" id="KW-1133">Transmembrane helix</keyword>
<dbReference type="GO" id="GO:0030964">
    <property type="term" value="C:NADH dehydrogenase complex"/>
    <property type="evidence" value="ECO:0007669"/>
    <property type="project" value="TreeGrafter"/>
</dbReference>
<dbReference type="PANTHER" id="PTHR11058:SF9">
    <property type="entry name" value="NADH-UBIQUINONE OXIDOREDUCTASE CHAIN 3"/>
    <property type="match status" value="1"/>
</dbReference>
<feature type="transmembrane region" description="Helical" evidence="8">
    <location>
        <begin position="103"/>
        <end position="122"/>
    </location>
</feature>
<evidence type="ECO:0000256" key="4">
    <source>
        <dbReference type="ARBA" id="ARBA00022692"/>
    </source>
</evidence>
<evidence type="ECO:0000256" key="8">
    <source>
        <dbReference type="SAM" id="Phobius"/>
    </source>
</evidence>
<dbReference type="AlphaFoldDB" id="Q6ANM4"/>
<evidence type="ECO:0000256" key="7">
    <source>
        <dbReference type="RuleBase" id="RU003639"/>
    </source>
</evidence>
<name>Q6ANM4_DESPS</name>
<keyword evidence="3" id="KW-0813">Transport</keyword>
<evidence type="ECO:0000313" key="9">
    <source>
        <dbReference type="EMBL" id="CAG36050.1"/>
    </source>
</evidence>
<dbReference type="HOGENOM" id="CLU_119549_1_1_7"/>
<dbReference type="OrthoDB" id="9791970at2"/>
<dbReference type="GO" id="GO:0005886">
    <property type="term" value="C:plasma membrane"/>
    <property type="evidence" value="ECO:0007669"/>
    <property type="project" value="UniProtKB-SubCell"/>
</dbReference>
<dbReference type="RefSeq" id="WP_011188562.1">
    <property type="nucleotide sequence ID" value="NC_006138.1"/>
</dbReference>
<accession>Q6ANM4</accession>
<dbReference type="GO" id="GO:0048038">
    <property type="term" value="F:quinone binding"/>
    <property type="evidence" value="ECO:0007669"/>
    <property type="project" value="UniProtKB-KW"/>
</dbReference>
<evidence type="ECO:0000256" key="2">
    <source>
        <dbReference type="ARBA" id="ARBA00008472"/>
    </source>
</evidence>
<feature type="transmembrane region" description="Helical" evidence="8">
    <location>
        <begin position="12"/>
        <end position="36"/>
    </location>
</feature>
<dbReference type="GO" id="GO:0008137">
    <property type="term" value="F:NADH dehydrogenase (ubiquinone) activity"/>
    <property type="evidence" value="ECO:0007669"/>
    <property type="project" value="InterPro"/>
</dbReference>
<dbReference type="InterPro" id="IPR000440">
    <property type="entry name" value="NADH_UbQ/plastoQ_OxRdtase_su3"/>
</dbReference>
<dbReference type="KEGG" id="dps:DP1321"/>
<evidence type="ECO:0000256" key="6">
    <source>
        <dbReference type="ARBA" id="ARBA00023136"/>
    </source>
</evidence>
<organism evidence="9 10">
    <name type="scientific">Desulfotalea psychrophila (strain LSv54 / DSM 12343)</name>
    <dbReference type="NCBI Taxonomy" id="177439"/>
    <lineage>
        <taxon>Bacteria</taxon>
        <taxon>Pseudomonadati</taxon>
        <taxon>Thermodesulfobacteriota</taxon>
        <taxon>Desulfobulbia</taxon>
        <taxon>Desulfobulbales</taxon>
        <taxon>Desulfocapsaceae</taxon>
        <taxon>Desulfotalea</taxon>
    </lineage>
</organism>
<dbReference type="InterPro" id="IPR038430">
    <property type="entry name" value="NDAH_ubi_oxred_su3_sf"/>
</dbReference>
<dbReference type="STRING" id="177439.DP1321"/>
<dbReference type="eggNOG" id="COG0838">
    <property type="taxonomic scope" value="Bacteria"/>
</dbReference>
<comment type="similarity">
    <text evidence="2 7">Belongs to the complex I subunit 3 family.</text>
</comment>
<dbReference type="Pfam" id="PF00507">
    <property type="entry name" value="Oxidored_q4"/>
    <property type="match status" value="1"/>
</dbReference>
<feature type="transmembrane region" description="Helical" evidence="8">
    <location>
        <begin position="67"/>
        <end position="91"/>
    </location>
</feature>
<evidence type="ECO:0000256" key="3">
    <source>
        <dbReference type="ARBA" id="ARBA00022448"/>
    </source>
</evidence>
<dbReference type="EC" id="7.1.1.-" evidence="7"/>
<comment type="function">
    <text evidence="7">NDH-1 shuttles electrons from NADH, via FMN and iron-sulfur (Fe-S) centers, to quinones in the respiratory chain.</text>
</comment>
<dbReference type="EMBL" id="CR522870">
    <property type="protein sequence ID" value="CAG36050.1"/>
    <property type="molecule type" value="Genomic_DNA"/>
</dbReference>
<keyword evidence="7" id="KW-0520">NAD</keyword>
<evidence type="ECO:0000256" key="1">
    <source>
        <dbReference type="ARBA" id="ARBA00004370"/>
    </source>
</evidence>
<comment type="subcellular location">
    <subcellularLocation>
        <location evidence="7">Cell membrane</location>
        <topology evidence="7">Multi-pass membrane protein</topology>
    </subcellularLocation>
    <subcellularLocation>
        <location evidence="1">Membrane</location>
    </subcellularLocation>
</comment>
<keyword evidence="10" id="KW-1185">Reference proteome</keyword>
<keyword evidence="7" id="KW-0874">Quinone</keyword>
<reference evidence="10" key="1">
    <citation type="journal article" date="2004" name="Environ. Microbiol.">
        <title>The genome of Desulfotalea psychrophila, a sulfate-reducing bacterium from permanently cold Arctic sediments.</title>
        <authorList>
            <person name="Rabus R."/>
            <person name="Ruepp A."/>
            <person name="Frickey T."/>
            <person name="Rattei T."/>
            <person name="Fartmann B."/>
            <person name="Stark M."/>
            <person name="Bauer M."/>
            <person name="Zibat A."/>
            <person name="Lombardot T."/>
            <person name="Becker I."/>
            <person name="Amann J."/>
            <person name="Gellner K."/>
            <person name="Teeling H."/>
            <person name="Leuschner W.D."/>
            <person name="Gloeckner F.-O."/>
            <person name="Lupas A.N."/>
            <person name="Amann R."/>
            <person name="Klenk H.-P."/>
        </authorList>
    </citation>
    <scope>NUCLEOTIDE SEQUENCE [LARGE SCALE GENOMIC DNA]</scope>
    <source>
        <strain evidence="10">DSM 12343 / LSv54</strain>
    </source>
</reference>
<sequence>MDTAFLYKDSVLWITAFTLAGLLFAIGPIAIVYLFMPNRTRQVAQKADQPIECGMTPIGDSWIRYGVIFYLYALIFLAFDVDVLFLFPVVLAYNDPMFIWRDFIEIFLFVSVLSLAIIYAWVKGVFTWKQKTYHRP</sequence>
<dbReference type="Gene3D" id="1.20.58.1610">
    <property type="entry name" value="NADH:ubiquinone/plastoquinone oxidoreductase, chain 3"/>
    <property type="match status" value="1"/>
</dbReference>
<dbReference type="PANTHER" id="PTHR11058">
    <property type="entry name" value="NADH-UBIQUINONE OXIDOREDUCTASE CHAIN 3"/>
    <property type="match status" value="1"/>
</dbReference>
<protein>
    <recommendedName>
        <fullName evidence="7">NADH-quinone oxidoreductase subunit</fullName>
        <ecNumber evidence="7">7.1.1.-</ecNumber>
    </recommendedName>
</protein>
<evidence type="ECO:0000256" key="5">
    <source>
        <dbReference type="ARBA" id="ARBA00022989"/>
    </source>
</evidence>
<dbReference type="Proteomes" id="UP000000602">
    <property type="component" value="Chromosome"/>
</dbReference>
<keyword evidence="6 8" id="KW-0472">Membrane</keyword>
<comment type="catalytic activity">
    <reaction evidence="7">
        <text>a quinone + NADH + 5 H(+)(in) = a quinol + NAD(+) + 4 H(+)(out)</text>
        <dbReference type="Rhea" id="RHEA:57888"/>
        <dbReference type="ChEBI" id="CHEBI:15378"/>
        <dbReference type="ChEBI" id="CHEBI:24646"/>
        <dbReference type="ChEBI" id="CHEBI:57540"/>
        <dbReference type="ChEBI" id="CHEBI:57945"/>
        <dbReference type="ChEBI" id="CHEBI:132124"/>
    </reaction>
</comment>
<keyword evidence="4 7" id="KW-0812">Transmembrane</keyword>
<proteinExistence type="inferred from homology"/>
<evidence type="ECO:0000313" key="10">
    <source>
        <dbReference type="Proteomes" id="UP000000602"/>
    </source>
</evidence>
<gene>
    <name evidence="9" type="ordered locus">DP1321</name>
</gene>